<gene>
    <name evidence="1" type="ORF">Salat_2985900</name>
</gene>
<comment type="caution">
    <text evidence="1">The sequence shown here is derived from an EMBL/GenBank/DDBJ whole genome shotgun (WGS) entry which is preliminary data.</text>
</comment>
<sequence>MRYWSKVGNQRIPYCFPSFNCFKSSELPELPAPTPGFWYRDKDLIHLAKSSELPSSLSYLGRPRFRILGGEPRHLTLGELPRWRGHGDSTPNFLTLSEPKPTIPSFLALASVFSANAQSLDE</sequence>
<dbReference type="Proteomes" id="UP001293254">
    <property type="component" value="Unassembled WGS sequence"/>
</dbReference>
<dbReference type="AlphaFoldDB" id="A0AAE1XIE5"/>
<proteinExistence type="predicted"/>
<evidence type="ECO:0000313" key="1">
    <source>
        <dbReference type="EMBL" id="KAK4412343.1"/>
    </source>
</evidence>
<dbReference type="EMBL" id="JACGWO010000015">
    <property type="protein sequence ID" value="KAK4412343.1"/>
    <property type="molecule type" value="Genomic_DNA"/>
</dbReference>
<protein>
    <submittedName>
        <fullName evidence="1">Uncharacterized protein</fullName>
    </submittedName>
</protein>
<name>A0AAE1XIE5_9LAMI</name>
<organism evidence="1 2">
    <name type="scientific">Sesamum alatum</name>
    <dbReference type="NCBI Taxonomy" id="300844"/>
    <lineage>
        <taxon>Eukaryota</taxon>
        <taxon>Viridiplantae</taxon>
        <taxon>Streptophyta</taxon>
        <taxon>Embryophyta</taxon>
        <taxon>Tracheophyta</taxon>
        <taxon>Spermatophyta</taxon>
        <taxon>Magnoliopsida</taxon>
        <taxon>eudicotyledons</taxon>
        <taxon>Gunneridae</taxon>
        <taxon>Pentapetalae</taxon>
        <taxon>asterids</taxon>
        <taxon>lamiids</taxon>
        <taxon>Lamiales</taxon>
        <taxon>Pedaliaceae</taxon>
        <taxon>Sesamum</taxon>
    </lineage>
</organism>
<reference evidence="1" key="2">
    <citation type="journal article" date="2024" name="Plant">
        <title>Genomic evolution and insights into agronomic trait innovations of Sesamum species.</title>
        <authorList>
            <person name="Miao H."/>
            <person name="Wang L."/>
            <person name="Qu L."/>
            <person name="Liu H."/>
            <person name="Sun Y."/>
            <person name="Le M."/>
            <person name="Wang Q."/>
            <person name="Wei S."/>
            <person name="Zheng Y."/>
            <person name="Lin W."/>
            <person name="Duan Y."/>
            <person name="Cao H."/>
            <person name="Xiong S."/>
            <person name="Wang X."/>
            <person name="Wei L."/>
            <person name="Li C."/>
            <person name="Ma Q."/>
            <person name="Ju M."/>
            <person name="Zhao R."/>
            <person name="Li G."/>
            <person name="Mu C."/>
            <person name="Tian Q."/>
            <person name="Mei H."/>
            <person name="Zhang T."/>
            <person name="Gao T."/>
            <person name="Zhang H."/>
        </authorList>
    </citation>
    <scope>NUCLEOTIDE SEQUENCE</scope>
    <source>
        <strain evidence="1">3651</strain>
    </source>
</reference>
<reference evidence="1" key="1">
    <citation type="submission" date="2020-06" db="EMBL/GenBank/DDBJ databases">
        <authorList>
            <person name="Li T."/>
            <person name="Hu X."/>
            <person name="Zhang T."/>
            <person name="Song X."/>
            <person name="Zhang H."/>
            <person name="Dai N."/>
            <person name="Sheng W."/>
            <person name="Hou X."/>
            <person name="Wei L."/>
        </authorList>
    </citation>
    <scope>NUCLEOTIDE SEQUENCE</scope>
    <source>
        <strain evidence="1">3651</strain>
        <tissue evidence="1">Leaf</tissue>
    </source>
</reference>
<accession>A0AAE1XIE5</accession>
<evidence type="ECO:0000313" key="2">
    <source>
        <dbReference type="Proteomes" id="UP001293254"/>
    </source>
</evidence>
<keyword evidence="2" id="KW-1185">Reference proteome</keyword>